<dbReference type="Gene3D" id="1.20.5.100">
    <property type="entry name" value="Cytochrome c1, transmembrane anchor, C-terminal"/>
    <property type="match status" value="1"/>
</dbReference>
<dbReference type="Proteomes" id="UP000288943">
    <property type="component" value="Chromosome"/>
</dbReference>
<evidence type="ECO:0000256" key="8">
    <source>
        <dbReference type="PIRSR" id="PIRSR500134-1"/>
    </source>
</evidence>
<evidence type="ECO:0000256" key="7">
    <source>
        <dbReference type="PIRNR" id="PIRNR000124"/>
    </source>
</evidence>
<dbReference type="UniPathway" id="UPA00038">
    <property type="reaction ID" value="UER00491"/>
</dbReference>
<keyword evidence="15" id="KW-1185">Reference proteome</keyword>
<dbReference type="InterPro" id="IPR017476">
    <property type="entry name" value="UDP-Glc/GDP-Man"/>
</dbReference>
<evidence type="ECO:0000256" key="3">
    <source>
        <dbReference type="ARBA" id="ARBA00012954"/>
    </source>
</evidence>
<evidence type="ECO:0000256" key="1">
    <source>
        <dbReference type="ARBA" id="ARBA00004701"/>
    </source>
</evidence>
<feature type="domain" description="UDP-glucose/GDP-mannose dehydrogenase C-terminal" evidence="11">
    <location>
        <begin position="315"/>
        <end position="417"/>
    </location>
</feature>
<evidence type="ECO:0000256" key="6">
    <source>
        <dbReference type="ARBA" id="ARBA00047473"/>
    </source>
</evidence>
<dbReference type="PANTHER" id="PTHR43750">
    <property type="entry name" value="UDP-GLUCOSE 6-DEHYDROGENASE TUAD"/>
    <property type="match status" value="1"/>
</dbReference>
<evidence type="ECO:0000313" key="13">
    <source>
        <dbReference type="EMBL" id="QAV20670.1"/>
    </source>
</evidence>
<dbReference type="PIRSF" id="PIRSF500134">
    <property type="entry name" value="UDPglc_DH_bac"/>
    <property type="match status" value="1"/>
</dbReference>
<dbReference type="SMART" id="SM00984">
    <property type="entry name" value="UDPG_MGDP_dh_C"/>
    <property type="match status" value="1"/>
</dbReference>
<feature type="binding site" evidence="10">
    <location>
        <position position="157"/>
    </location>
    <ligand>
        <name>NAD(+)</name>
        <dbReference type="ChEBI" id="CHEBI:57540"/>
    </ligand>
</feature>
<evidence type="ECO:0000259" key="11">
    <source>
        <dbReference type="SMART" id="SM00984"/>
    </source>
</evidence>
<dbReference type="SUPFAM" id="SSF51735">
    <property type="entry name" value="NAD(P)-binding Rossmann-fold domains"/>
    <property type="match status" value="1"/>
</dbReference>
<evidence type="ECO:0000256" key="4">
    <source>
        <dbReference type="ARBA" id="ARBA00023002"/>
    </source>
</evidence>
<dbReference type="NCBIfam" id="NF047673">
    <property type="entry name" value="TeichurnBiosyTuaD"/>
    <property type="match status" value="1"/>
</dbReference>
<dbReference type="Gene3D" id="3.40.50.720">
    <property type="entry name" value="NAD(P)-binding Rossmann-like Domain"/>
    <property type="match status" value="2"/>
</dbReference>
<dbReference type="KEGG" id="pchi:PC41400_24495"/>
<dbReference type="InterPro" id="IPR014026">
    <property type="entry name" value="UDP-Glc/GDP-Man_DH_dimer"/>
</dbReference>
<dbReference type="NCBIfam" id="TIGR03026">
    <property type="entry name" value="NDP-sugDHase"/>
    <property type="match status" value="1"/>
</dbReference>
<evidence type="ECO:0000256" key="5">
    <source>
        <dbReference type="ARBA" id="ARBA00023027"/>
    </source>
</evidence>
<dbReference type="InterPro" id="IPR036291">
    <property type="entry name" value="NAD(P)-bd_dom_sf"/>
</dbReference>
<feature type="binding site" evidence="10">
    <location>
        <position position="265"/>
    </location>
    <ligand>
        <name>NAD(+)</name>
        <dbReference type="ChEBI" id="CHEBI:57540"/>
    </ligand>
</feature>
<comment type="catalytic activity">
    <reaction evidence="6 7">
        <text>UDP-alpha-D-glucose + 2 NAD(+) + H2O = UDP-alpha-D-glucuronate + 2 NADH + 3 H(+)</text>
        <dbReference type="Rhea" id="RHEA:23596"/>
        <dbReference type="ChEBI" id="CHEBI:15377"/>
        <dbReference type="ChEBI" id="CHEBI:15378"/>
        <dbReference type="ChEBI" id="CHEBI:57540"/>
        <dbReference type="ChEBI" id="CHEBI:57945"/>
        <dbReference type="ChEBI" id="CHEBI:58052"/>
        <dbReference type="ChEBI" id="CHEBI:58885"/>
        <dbReference type="EC" id="1.1.1.22"/>
    </reaction>
</comment>
<sequence length="450" mass="49228">MEKITVVGSGYVGLVSGTCFSEIGNRVICCDVDPFKIAMLRKGEIPIYEPGLKELVKKNVDADRLFFTSEIGDAIEASDIIYIAVGTPMGDNGEADMRYVHEVARTIGKHLNSYKIIVNKSTVPVGTGEQVRQIIMENRKNRFVQFDVVSNPEFLREGSAIEDCMNMERAVIGATSDKAAKRIADLHAPFRTRIFQTNLESAEMIKYAANAFLATKISFINGIANVCERVGADVTSVAAGMGLDSRIGAKFLQAGIGYGGSCFPKDTFALSYIAEEAGFDFSLLKSVIAANDEQRLVVVDKLKQALGCLEGKKIGVLGLAFKPNTDDMRYAPSLTIIPELVRLGAYVRAYDPIAMQAARNQIAEYYEDFETLEEALEGCDACLILTEWSEIVEMDLARVKQLLTAPIIVDGRNCFSVREMKEREFVYYSVGRPAVTTGSANASAAKTVSL</sequence>
<dbReference type="PIRSF" id="PIRSF000124">
    <property type="entry name" value="UDPglc_GDPman_dh"/>
    <property type="match status" value="1"/>
</dbReference>
<keyword evidence="5 7" id="KW-0520">NAD</keyword>
<dbReference type="InterPro" id="IPR001732">
    <property type="entry name" value="UDP-Glc/GDP-Man_DH_N"/>
</dbReference>
<dbReference type="GeneID" id="95377956"/>
<organism evidence="13 14">
    <name type="scientific">Paenibacillus chitinolyticus</name>
    <dbReference type="NCBI Taxonomy" id="79263"/>
    <lineage>
        <taxon>Bacteria</taxon>
        <taxon>Bacillati</taxon>
        <taxon>Bacillota</taxon>
        <taxon>Bacilli</taxon>
        <taxon>Bacillales</taxon>
        <taxon>Paenibacillaceae</taxon>
        <taxon>Paenibacillus</taxon>
    </lineage>
</organism>
<dbReference type="InterPro" id="IPR014027">
    <property type="entry name" value="UDP-Glc/GDP-Man_DH_C"/>
</dbReference>
<dbReference type="Pfam" id="PF03720">
    <property type="entry name" value="UDPG_MGDP_dh_C"/>
    <property type="match status" value="1"/>
</dbReference>
<comment type="similarity">
    <text evidence="2 7">Belongs to the UDP-glucose/GDP-mannose dehydrogenase family.</text>
</comment>
<evidence type="ECO:0000313" key="12">
    <source>
        <dbReference type="EMBL" id="MCY9597467.1"/>
    </source>
</evidence>
<dbReference type="InterPro" id="IPR028357">
    <property type="entry name" value="UDPglc_DH_bac"/>
</dbReference>
<dbReference type="Pfam" id="PF03721">
    <property type="entry name" value="UDPG_MGDP_dh_N"/>
    <property type="match status" value="1"/>
</dbReference>
<dbReference type="SUPFAM" id="SSF52413">
    <property type="entry name" value="UDP-glucose/GDP-mannose dehydrogenase C-terminal domain"/>
    <property type="match status" value="1"/>
</dbReference>
<dbReference type="EC" id="1.1.1.22" evidence="3 7"/>
<dbReference type="EMBL" id="CP026520">
    <property type="protein sequence ID" value="QAV20670.1"/>
    <property type="molecule type" value="Genomic_DNA"/>
</dbReference>
<evidence type="ECO:0000313" key="15">
    <source>
        <dbReference type="Proteomes" id="UP001527202"/>
    </source>
</evidence>
<dbReference type="InterPro" id="IPR036220">
    <property type="entry name" value="UDP-Glc/GDP-Man_DH_C_sf"/>
</dbReference>
<feature type="binding site" evidence="9">
    <location>
        <position position="259"/>
    </location>
    <ligand>
        <name>substrate</name>
    </ligand>
</feature>
<dbReference type="Pfam" id="PF00984">
    <property type="entry name" value="UDPG_MGDP_dh"/>
    <property type="match status" value="1"/>
</dbReference>
<feature type="binding site" evidence="10">
    <location>
        <position position="329"/>
    </location>
    <ligand>
        <name>NAD(+)</name>
        <dbReference type="ChEBI" id="CHEBI:57540"/>
    </ligand>
</feature>
<evidence type="ECO:0000256" key="9">
    <source>
        <dbReference type="PIRSR" id="PIRSR500134-2"/>
    </source>
</evidence>
<evidence type="ECO:0000313" key="14">
    <source>
        <dbReference type="Proteomes" id="UP000288943"/>
    </source>
</evidence>
<proteinExistence type="inferred from homology"/>
<reference evidence="12 15" key="2">
    <citation type="submission" date="2022-05" db="EMBL/GenBank/DDBJ databases">
        <title>Genome Sequencing of Bee-Associated Microbes.</title>
        <authorList>
            <person name="Dunlap C."/>
        </authorList>
    </citation>
    <scope>NUCLEOTIDE SEQUENCE [LARGE SCALE GENOMIC DNA]</scope>
    <source>
        <strain evidence="12 15">NRRL B-23120</strain>
    </source>
</reference>
<protein>
    <recommendedName>
        <fullName evidence="3 7">UDP-glucose 6-dehydrogenase</fullName>
        <ecNumber evidence="3 7">1.1.1.22</ecNumber>
    </recommendedName>
</protein>
<dbReference type="GO" id="GO:0006065">
    <property type="term" value="P:UDP-glucuronate biosynthetic process"/>
    <property type="evidence" value="ECO:0007669"/>
    <property type="project" value="UniProtKB-UniPathway"/>
</dbReference>
<dbReference type="RefSeq" id="WP_042230486.1">
    <property type="nucleotide sequence ID" value="NZ_CP026520.1"/>
</dbReference>
<feature type="binding site" evidence="9">
    <location>
        <begin position="251"/>
        <end position="255"/>
    </location>
    <ligand>
        <name>substrate</name>
    </ligand>
</feature>
<dbReference type="Proteomes" id="UP001527202">
    <property type="component" value="Unassembled WGS sequence"/>
</dbReference>
<evidence type="ECO:0000256" key="10">
    <source>
        <dbReference type="PIRSR" id="PIRSR500134-3"/>
    </source>
</evidence>
<feature type="binding site" evidence="10">
    <location>
        <position position="31"/>
    </location>
    <ligand>
        <name>NAD(+)</name>
        <dbReference type="ChEBI" id="CHEBI:57540"/>
    </ligand>
</feature>
<dbReference type="OrthoDB" id="9803238at2"/>
<feature type="active site" description="Nucleophile" evidence="8">
    <location>
        <position position="262"/>
    </location>
</feature>
<feature type="binding site" evidence="10">
    <location>
        <position position="87"/>
    </location>
    <ligand>
        <name>NAD(+)</name>
        <dbReference type="ChEBI" id="CHEBI:57540"/>
    </ligand>
</feature>
<feature type="binding site" evidence="9">
    <location>
        <position position="206"/>
    </location>
    <ligand>
        <name>substrate</name>
    </ligand>
</feature>
<feature type="binding site" evidence="9">
    <location>
        <position position="322"/>
    </location>
    <ligand>
        <name>substrate</name>
    </ligand>
</feature>
<accession>A0A410X232</accession>
<dbReference type="AlphaFoldDB" id="A0A410X232"/>
<feature type="binding site" evidence="10">
    <location>
        <position position="36"/>
    </location>
    <ligand>
        <name>NAD(+)</name>
        <dbReference type="ChEBI" id="CHEBI:57540"/>
    </ligand>
</feature>
<dbReference type="GO" id="GO:0003979">
    <property type="term" value="F:UDP-glucose 6-dehydrogenase activity"/>
    <property type="evidence" value="ECO:0007669"/>
    <property type="project" value="UniProtKB-EC"/>
</dbReference>
<feature type="binding site" evidence="10">
    <location>
        <position position="122"/>
    </location>
    <ligand>
        <name>NAD(+)</name>
        <dbReference type="ChEBI" id="CHEBI:57540"/>
    </ligand>
</feature>
<dbReference type="SUPFAM" id="SSF48179">
    <property type="entry name" value="6-phosphogluconate dehydrogenase C-terminal domain-like"/>
    <property type="match status" value="1"/>
</dbReference>
<gene>
    <name evidence="12" type="ORF">M5X16_17025</name>
    <name evidence="13" type="ORF">PC41400_24495</name>
</gene>
<reference evidence="13 14" key="1">
    <citation type="submission" date="2018-01" db="EMBL/GenBank/DDBJ databases">
        <title>The whole genome sequencing and assembly of Paenibacillus chitinolyticus KCCM 41400 strain.</title>
        <authorList>
            <person name="Kim J.-Y."/>
            <person name="Park M.-K."/>
            <person name="Lee Y.-J."/>
            <person name="Yi H."/>
            <person name="Bahn Y.-S."/>
            <person name="Kim J.F."/>
            <person name="Lee D.-W."/>
        </authorList>
    </citation>
    <scope>NUCLEOTIDE SEQUENCE [LARGE SCALE GENOMIC DNA]</scope>
    <source>
        <strain evidence="13 14">KCCM 41400</strain>
    </source>
</reference>
<keyword evidence="4 7" id="KW-0560">Oxidoreductase</keyword>
<dbReference type="PANTHER" id="PTHR43750:SF3">
    <property type="entry name" value="UDP-GLUCOSE 6-DEHYDROGENASE TUAD"/>
    <property type="match status" value="1"/>
</dbReference>
<comment type="pathway">
    <text evidence="1">Nucleotide-sugar biosynthesis; UDP-alpha-D-glucuronate biosynthesis; UDP-alpha-D-glucuronate from UDP-alpha-D-glucose: step 1/1.</text>
</comment>
<dbReference type="EMBL" id="JAMDMJ010000022">
    <property type="protein sequence ID" value="MCY9597467.1"/>
    <property type="molecule type" value="Genomic_DNA"/>
</dbReference>
<name>A0A410X232_9BACL</name>
<dbReference type="GO" id="GO:0000271">
    <property type="term" value="P:polysaccharide biosynthetic process"/>
    <property type="evidence" value="ECO:0007669"/>
    <property type="project" value="InterPro"/>
</dbReference>
<evidence type="ECO:0000256" key="2">
    <source>
        <dbReference type="ARBA" id="ARBA00006601"/>
    </source>
</evidence>
<feature type="binding site" evidence="9">
    <location>
        <begin position="154"/>
        <end position="157"/>
    </location>
    <ligand>
        <name>substrate</name>
    </ligand>
</feature>
<dbReference type="GO" id="GO:0051287">
    <property type="term" value="F:NAD binding"/>
    <property type="evidence" value="ECO:0007669"/>
    <property type="project" value="InterPro"/>
</dbReference>
<dbReference type="InterPro" id="IPR008927">
    <property type="entry name" value="6-PGluconate_DH-like_C_sf"/>
</dbReference>